<evidence type="ECO:0000313" key="1">
    <source>
        <dbReference type="EMBL" id="MBA4453309.1"/>
    </source>
</evidence>
<dbReference type="EMBL" id="JACEMZ010000111">
    <property type="protein sequence ID" value="MBA4453309.1"/>
    <property type="molecule type" value="Genomic_DNA"/>
</dbReference>
<accession>A0AC60W0E1</accession>
<gene>
    <name evidence="1" type="ORF">H2B03_09140</name>
</gene>
<name>A0AC60W0E1_9ARCH</name>
<organism evidence="1 2">
    <name type="scientific">Candidatus Nitrosomaritimum aestuariumsis</name>
    <dbReference type="NCBI Taxonomy" id="3342354"/>
    <lineage>
        <taxon>Archaea</taxon>
        <taxon>Nitrososphaerota</taxon>
        <taxon>Nitrososphaeria</taxon>
        <taxon>Nitrosopumilales</taxon>
        <taxon>Nitrosopumilaceae</taxon>
        <taxon>Candidatus Nitrosomaritimum</taxon>
    </lineage>
</organism>
<evidence type="ECO:0000313" key="2">
    <source>
        <dbReference type="Proteomes" id="UP000559653"/>
    </source>
</evidence>
<sequence>MVGLFGLGSKDPEKKNISKKKKDLKKLVKEKKYDSALRIGTEILKKVPHENDVLFIMGGINFTKGKYRTAISYFEKSLEIATHDVDVLVSNAEANYRIKNFTRATQCCDKIKEIDSKNKFVVELLKKIESEKNN</sequence>
<dbReference type="Proteomes" id="UP000559653">
    <property type="component" value="Unassembled WGS sequence"/>
</dbReference>
<proteinExistence type="predicted"/>
<reference evidence="1 2" key="1">
    <citation type="journal article" date="2020" name="Appl. Environ. Microbiol.">
        <title>Genomic Characteristics of a Novel Species of Ammonia-Oxidizing Archaea from the Jiulong River Estuary.</title>
        <authorList>
            <person name="Zou D."/>
            <person name="Wan R."/>
            <person name="Han L."/>
            <person name="Xu M.N."/>
            <person name="Liu Y."/>
            <person name="Liu H."/>
            <person name="Kao S.J."/>
            <person name="Li M."/>
        </authorList>
    </citation>
    <scope>NUCLEOTIDE SEQUENCE [LARGE SCALE GENOMIC DNA]</scope>
    <source>
        <strain evidence="1">W1bin1</strain>
    </source>
</reference>
<protein>
    <submittedName>
        <fullName evidence="1">Uncharacterized protein</fullName>
    </submittedName>
</protein>
<comment type="caution">
    <text evidence="1">The sequence shown here is derived from an EMBL/GenBank/DDBJ whole genome shotgun (WGS) entry which is preliminary data.</text>
</comment>